<gene>
    <name evidence="3" type="ORF">PEBR_02323</name>
</gene>
<feature type="coiled-coil region" evidence="1">
    <location>
        <begin position="205"/>
        <end position="269"/>
    </location>
</feature>
<feature type="region of interest" description="Disordered" evidence="2">
    <location>
        <begin position="607"/>
        <end position="716"/>
    </location>
</feature>
<protein>
    <recommendedName>
        <fullName evidence="5">Centrosomin N-terminal motif 1 domain-containing protein</fullName>
    </recommendedName>
</protein>
<keyword evidence="1" id="KW-0175">Coiled coil</keyword>
<feature type="compositionally biased region" description="Polar residues" evidence="2">
    <location>
        <begin position="690"/>
        <end position="715"/>
    </location>
</feature>
<feature type="compositionally biased region" description="Low complexity" evidence="2">
    <location>
        <begin position="13"/>
        <end position="22"/>
    </location>
</feature>
<feature type="compositionally biased region" description="Basic and acidic residues" evidence="2">
    <location>
        <begin position="1"/>
        <end position="10"/>
    </location>
</feature>
<evidence type="ECO:0000313" key="3">
    <source>
        <dbReference type="EMBL" id="OOQ91062.1"/>
    </source>
</evidence>
<feature type="region of interest" description="Disordered" evidence="2">
    <location>
        <begin position="1"/>
        <end position="110"/>
    </location>
</feature>
<feature type="compositionally biased region" description="Polar residues" evidence="2">
    <location>
        <begin position="515"/>
        <end position="543"/>
    </location>
</feature>
<dbReference type="AlphaFoldDB" id="A0A1S9RZZ9"/>
<dbReference type="EMBL" id="LJBN01000024">
    <property type="protein sequence ID" value="OOQ91062.1"/>
    <property type="molecule type" value="Genomic_DNA"/>
</dbReference>
<feature type="compositionally biased region" description="Basic and acidic residues" evidence="2">
    <location>
        <begin position="550"/>
        <end position="562"/>
    </location>
</feature>
<proteinExistence type="predicted"/>
<evidence type="ECO:0008006" key="5">
    <source>
        <dbReference type="Google" id="ProtNLM"/>
    </source>
</evidence>
<feature type="compositionally biased region" description="Polar residues" evidence="2">
    <location>
        <begin position="564"/>
        <end position="578"/>
    </location>
</feature>
<reference evidence="4" key="1">
    <citation type="submission" date="2015-09" db="EMBL/GenBank/DDBJ databases">
        <authorList>
            <person name="Fill T.P."/>
            <person name="Baretta J.F."/>
            <person name="de Almeida L.G."/>
            <person name="Rocha M."/>
            <person name="de Souza D.H."/>
            <person name="Malavazi I."/>
            <person name="Cerdeira L.T."/>
            <person name="Hong H."/>
            <person name="Samborskyy M."/>
            <person name="de Vasconcelos A.T."/>
            <person name="Leadlay P."/>
            <person name="Rodrigues-Filho E."/>
        </authorList>
    </citation>
    <scope>NUCLEOTIDE SEQUENCE [LARGE SCALE GENOMIC DNA]</scope>
    <source>
        <strain evidence="4">LaBioMMi 136</strain>
    </source>
</reference>
<comment type="caution">
    <text evidence="3">The sequence shown here is derived from an EMBL/GenBank/DDBJ whole genome shotgun (WGS) entry which is preliminary data.</text>
</comment>
<feature type="region of interest" description="Disordered" evidence="2">
    <location>
        <begin position="861"/>
        <end position="962"/>
    </location>
</feature>
<evidence type="ECO:0000313" key="4">
    <source>
        <dbReference type="Proteomes" id="UP000190744"/>
    </source>
</evidence>
<feature type="region of interest" description="Disordered" evidence="2">
    <location>
        <begin position="487"/>
        <end position="587"/>
    </location>
</feature>
<accession>A0A1S9RZZ9</accession>
<feature type="compositionally biased region" description="Basic residues" evidence="2">
    <location>
        <begin position="951"/>
        <end position="962"/>
    </location>
</feature>
<organism evidence="3 4">
    <name type="scientific">Penicillium brasilianum</name>
    <dbReference type="NCBI Taxonomy" id="104259"/>
    <lineage>
        <taxon>Eukaryota</taxon>
        <taxon>Fungi</taxon>
        <taxon>Dikarya</taxon>
        <taxon>Ascomycota</taxon>
        <taxon>Pezizomycotina</taxon>
        <taxon>Eurotiomycetes</taxon>
        <taxon>Eurotiomycetidae</taxon>
        <taxon>Eurotiales</taxon>
        <taxon>Aspergillaceae</taxon>
        <taxon>Penicillium</taxon>
    </lineage>
</organism>
<feature type="compositionally biased region" description="Basic and acidic residues" evidence="2">
    <location>
        <begin position="155"/>
        <end position="164"/>
    </location>
</feature>
<evidence type="ECO:0000256" key="1">
    <source>
        <dbReference type="SAM" id="Coils"/>
    </source>
</evidence>
<dbReference type="Proteomes" id="UP000190744">
    <property type="component" value="Unassembled WGS sequence"/>
</dbReference>
<feature type="region of interest" description="Disordered" evidence="2">
    <location>
        <begin position="733"/>
        <end position="811"/>
    </location>
</feature>
<feature type="compositionally biased region" description="Low complexity" evidence="2">
    <location>
        <begin position="607"/>
        <end position="620"/>
    </location>
</feature>
<name>A0A1S9RZZ9_PENBI</name>
<feature type="compositionally biased region" description="Basic and acidic residues" evidence="2">
    <location>
        <begin position="902"/>
        <end position="912"/>
    </location>
</feature>
<feature type="compositionally biased region" description="Basic and acidic residues" evidence="2">
    <location>
        <begin position="51"/>
        <end position="61"/>
    </location>
</feature>
<feature type="compositionally biased region" description="Basic residues" evidence="2">
    <location>
        <begin position="756"/>
        <end position="769"/>
    </location>
</feature>
<sequence>MDAAMKDAKTQRRSSAAPAAAARSKRSHDPVYHTDAVPSARSASSTRRSSHRTENTTERPQHPSLSRVKGRSNMYTPPRLASEVSWLRDQSPVHAGTRTPPQQCKTPDIGTPTLVNPASTLLQDLLKEQRAHRISRGNLPDDWEDLGPRTPDGSRVQDDSASEKARKVSEAIATGQRQPKEMGMREMDQYVSKMNKLNFDLKLEIHHRSEQMKQLREKVQRMEEMEVELQRMHKLEEEVMELRSVEKKNQRLREENQLLSQELEKRNVAVTEAVQLICQLEAKIDELESGGRTSQMSMTRLVLDGPNVTTPKGQTTFEIPERTSSKRNSAAFTRSLQSRSVELHKLTKAPSFLRDENQSTATLRSLYAPENNVSHSAVSALTKSESFNTLDRSPESPRLSVLSECSELDPIGSSSELDGYDKLDIPVRRASSAASSLDSYIPPIAREESKDYQIDRWMGSQADASDTIIRRRQNRVLSHSVGPTFGGELYSKRSARGRPPLDALFGGARLPPTPDTMSTACAPANNGSNGSIAAQRSPQQRQDQWFAGRPVERHRSADELASRRSFNGSDSLQTNCSDTPRLGKTSPCSPTFLPYINVANKASALLGPGSPSHPSSHYLSDPFQKINNDDAVPSTMTRQETPTRPRPSSVSPEFERSDGWDSPSPPLTPTDWVAAAKQGPRSRKERNPPRTISQAAFHDNQSTASFPTESDNSRIPTLDMNTLDVLEQDFAEMPLAECSKPEPEPEPEPAPETRRRMSFKPRFFHRNNNTKHVQSSPIANEFHATEDDDEDGAPSPIIPKTRAAGNARRRPVSQIITGSADTYSSSLPTAHGLETPFEHKSLHQSLMESRSTAIAVNGAATISGRPSTSHSTETHKRRSSLSIFGWVKGMTGKRSEPATPVKAERPRAKENDPNWAVEDDLPRSATPESFSAPVVRPRSEMTMYSDDQGRRPRYVGRHSRRV</sequence>
<evidence type="ECO:0000256" key="2">
    <source>
        <dbReference type="SAM" id="MobiDB-lite"/>
    </source>
</evidence>
<feature type="region of interest" description="Disordered" evidence="2">
    <location>
        <begin position="136"/>
        <end position="164"/>
    </location>
</feature>